<dbReference type="AlphaFoldDB" id="A0A2V1AX26"/>
<dbReference type="Proteomes" id="UP000244309">
    <property type="component" value="Unassembled WGS sequence"/>
</dbReference>
<proteinExistence type="predicted"/>
<keyword evidence="2" id="KW-1185">Reference proteome</keyword>
<evidence type="ECO:0000313" key="1">
    <source>
        <dbReference type="EMBL" id="PVH22066.1"/>
    </source>
</evidence>
<dbReference type="RefSeq" id="XP_025343006.1">
    <property type="nucleotide sequence ID" value="XM_025488344.1"/>
</dbReference>
<dbReference type="OrthoDB" id="4088664at2759"/>
<gene>
    <name evidence="1" type="ORF">CXQ85_004735</name>
</gene>
<comment type="caution">
    <text evidence="1">The sequence shown here is derived from an EMBL/GenBank/DDBJ whole genome shotgun (WGS) entry which is preliminary data.</text>
</comment>
<sequence>MLTRIHHKIHATRYPRYCPAPARQSYEPAPGSAYSFEVEPLNPRAPPMVPESETLLDPKNHKNIISTKGSNRARMKNAIRRFFKHLFKKEEPKWLSKKVLCEEECPSFLKDKRTQRRFYKTIFRSFVDPITCELPKYTALKEQMDTQLPYTYPDYFAEHSEASSIQMEEEDAVSIQDSEFGSFVESTFLVTPEQSVSNKPASCMAVGSLSPYHQFMSLLKLTQSSNGTIMPSAINAALSSIAQAKPYDLKIITTSSPIQKRQVEPTSPLKIIEVLASPSASMPESPVIMAPPLSPFKTGKQSIVGNRIKDTLERLKQCADSKQKAPVDKQLEKARFNRIAFHSSRQLGLRCGKP</sequence>
<organism evidence="1 2">
    <name type="scientific">Candidozyma haemuli</name>
    <dbReference type="NCBI Taxonomy" id="45357"/>
    <lineage>
        <taxon>Eukaryota</taxon>
        <taxon>Fungi</taxon>
        <taxon>Dikarya</taxon>
        <taxon>Ascomycota</taxon>
        <taxon>Saccharomycotina</taxon>
        <taxon>Pichiomycetes</taxon>
        <taxon>Metschnikowiaceae</taxon>
        <taxon>Candidozyma</taxon>
    </lineage>
</organism>
<dbReference type="VEuPathDB" id="FungiDB:CXQ85_004735"/>
<dbReference type="EMBL" id="PKFO01000006">
    <property type="protein sequence ID" value="PVH22066.1"/>
    <property type="molecule type" value="Genomic_DNA"/>
</dbReference>
<dbReference type="GeneID" id="37010065"/>
<reference evidence="1 2" key="1">
    <citation type="submission" date="2017-12" db="EMBL/GenBank/DDBJ databases">
        <title>Genome Sequence of a Multidrug-Resistant Candida haemulonii Isolate from a Patient with Chronic Leg Ulcers in Israel.</title>
        <authorList>
            <person name="Chow N.A."/>
            <person name="Gade L."/>
            <person name="Batra D."/>
            <person name="Rowe L.A."/>
            <person name="Ben-Ami R."/>
            <person name="Loparev V.N."/>
            <person name="Litvintseva A.P."/>
        </authorList>
    </citation>
    <scope>NUCLEOTIDE SEQUENCE [LARGE SCALE GENOMIC DNA]</scope>
    <source>
        <strain evidence="1 2">B11899</strain>
    </source>
</reference>
<accession>A0A2V1AX26</accession>
<name>A0A2V1AX26_9ASCO</name>
<evidence type="ECO:0000313" key="2">
    <source>
        <dbReference type="Proteomes" id="UP000244309"/>
    </source>
</evidence>
<protein>
    <submittedName>
        <fullName evidence="1">Uncharacterized protein</fullName>
    </submittedName>
</protein>